<sequence>MRLFEQITIADMKEDTGYAFAHRAYREEDEYGDHDPHIHGRYCKAHFQPDGTFNVWIYDHGESKLGKYEDGINWGDIKRITLAIKKNPDIAMTLELGYTMTLEELIKYASLLGIPKRTGPKQ</sequence>
<dbReference type="RefSeq" id="WP_250063840.1">
    <property type="nucleotide sequence ID" value="NZ_JAMJPK010000011.1"/>
</dbReference>
<evidence type="ECO:0000313" key="1">
    <source>
        <dbReference type="EMBL" id="MCL7942239.1"/>
    </source>
</evidence>
<comment type="caution">
    <text evidence="1">The sequence shown here is derived from an EMBL/GenBank/DDBJ whole genome shotgun (WGS) entry which is preliminary data.</text>
</comment>
<name>A0ABT0T678_9GAMM</name>
<protein>
    <submittedName>
        <fullName evidence="1">Uncharacterized protein</fullName>
    </submittedName>
</protein>
<gene>
    <name evidence="1" type="ORF">M8009_18325</name>
</gene>
<keyword evidence="2" id="KW-1185">Reference proteome</keyword>
<dbReference type="EMBL" id="JAMJPK010000011">
    <property type="protein sequence ID" value="MCL7942239.1"/>
    <property type="molecule type" value="Genomic_DNA"/>
</dbReference>
<organism evidence="1 2">
    <name type="scientific">Halomonas gemina</name>
    <dbReference type="NCBI Taxonomy" id="2945105"/>
    <lineage>
        <taxon>Bacteria</taxon>
        <taxon>Pseudomonadati</taxon>
        <taxon>Pseudomonadota</taxon>
        <taxon>Gammaproteobacteria</taxon>
        <taxon>Oceanospirillales</taxon>
        <taxon>Halomonadaceae</taxon>
        <taxon>Halomonas</taxon>
    </lineage>
</organism>
<proteinExistence type="predicted"/>
<dbReference type="Proteomes" id="UP001165369">
    <property type="component" value="Unassembled WGS sequence"/>
</dbReference>
<accession>A0ABT0T678</accession>
<evidence type="ECO:0000313" key="2">
    <source>
        <dbReference type="Proteomes" id="UP001165369"/>
    </source>
</evidence>
<reference evidence="1" key="1">
    <citation type="submission" date="2022-05" db="EMBL/GenBank/DDBJ databases">
        <title>Halomonas geminus sp. nov. and Halomonas llamarensis sp. nov. isolated from high-altitude salars of the Atacama Desert.</title>
        <authorList>
            <person name="Hintersatz C."/>
            <person name="Rojas L.A."/>
            <person name="Wei T.-S."/>
            <person name="Kutschke S."/>
            <person name="Lehmann F."/>
            <person name="Jain R."/>
            <person name="Pollmann K."/>
        </authorList>
    </citation>
    <scope>NUCLEOTIDE SEQUENCE</scope>
    <source>
        <strain evidence="1">ATCH28</strain>
    </source>
</reference>